<proteinExistence type="predicted"/>
<dbReference type="OrthoDB" id="3819888at2759"/>
<protein>
    <submittedName>
        <fullName evidence="1">Uncharacterized protein</fullName>
    </submittedName>
</protein>
<dbReference type="EMBL" id="KZ293669">
    <property type="protein sequence ID" value="PBK89308.1"/>
    <property type="molecule type" value="Genomic_DNA"/>
</dbReference>
<dbReference type="Gene3D" id="3.40.50.720">
    <property type="entry name" value="NAD(P)-binding Rossmann-like Domain"/>
    <property type="match status" value="1"/>
</dbReference>
<dbReference type="Proteomes" id="UP000217790">
    <property type="component" value="Unassembled WGS sequence"/>
</dbReference>
<organism evidence="1 2">
    <name type="scientific">Armillaria gallica</name>
    <name type="common">Bulbous honey fungus</name>
    <name type="synonym">Armillaria bulbosa</name>
    <dbReference type="NCBI Taxonomy" id="47427"/>
    <lineage>
        <taxon>Eukaryota</taxon>
        <taxon>Fungi</taxon>
        <taxon>Dikarya</taxon>
        <taxon>Basidiomycota</taxon>
        <taxon>Agaricomycotina</taxon>
        <taxon>Agaricomycetes</taxon>
        <taxon>Agaricomycetidae</taxon>
        <taxon>Agaricales</taxon>
        <taxon>Marasmiineae</taxon>
        <taxon>Physalacriaceae</taxon>
        <taxon>Armillaria</taxon>
    </lineage>
</organism>
<dbReference type="InterPro" id="IPR036291">
    <property type="entry name" value="NAD(P)-bd_dom_sf"/>
</dbReference>
<evidence type="ECO:0000313" key="2">
    <source>
        <dbReference type="Proteomes" id="UP000217790"/>
    </source>
</evidence>
<reference evidence="2" key="1">
    <citation type="journal article" date="2017" name="Nat. Ecol. Evol.">
        <title>Genome expansion and lineage-specific genetic innovations in the forest pathogenic fungi Armillaria.</title>
        <authorList>
            <person name="Sipos G."/>
            <person name="Prasanna A.N."/>
            <person name="Walter M.C."/>
            <person name="O'Connor E."/>
            <person name="Balint B."/>
            <person name="Krizsan K."/>
            <person name="Kiss B."/>
            <person name="Hess J."/>
            <person name="Varga T."/>
            <person name="Slot J."/>
            <person name="Riley R."/>
            <person name="Boka B."/>
            <person name="Rigling D."/>
            <person name="Barry K."/>
            <person name="Lee J."/>
            <person name="Mihaltcheva S."/>
            <person name="LaButti K."/>
            <person name="Lipzen A."/>
            <person name="Waldron R."/>
            <person name="Moloney N.M."/>
            <person name="Sperisen C."/>
            <person name="Kredics L."/>
            <person name="Vagvoelgyi C."/>
            <person name="Patrignani A."/>
            <person name="Fitzpatrick D."/>
            <person name="Nagy I."/>
            <person name="Doyle S."/>
            <person name="Anderson J.B."/>
            <person name="Grigoriev I.V."/>
            <person name="Gueldener U."/>
            <person name="Muensterkoetter M."/>
            <person name="Nagy L.G."/>
        </authorList>
    </citation>
    <scope>NUCLEOTIDE SEQUENCE [LARGE SCALE GENOMIC DNA]</scope>
    <source>
        <strain evidence="2">Ar21-2</strain>
    </source>
</reference>
<gene>
    <name evidence="1" type="ORF">ARMGADRAFT_1167612</name>
</gene>
<evidence type="ECO:0000313" key="1">
    <source>
        <dbReference type="EMBL" id="PBK89308.1"/>
    </source>
</evidence>
<dbReference type="AlphaFoldDB" id="A0A2H3DEN0"/>
<dbReference type="SUPFAM" id="SSF51735">
    <property type="entry name" value="NAD(P)-binding Rossmann-fold domains"/>
    <property type="match status" value="1"/>
</dbReference>
<sequence>MTNIESEELIKHANAQLDRKTADGASIISPFSAGRFRLCQCLNANHPASWLILTGEETLHLHQSQTPSGLGGLVQVLLARLHKRQHFNANKTGSYWVRVPAAGIAARVLTEGQVLRFVFVLGCRGVPGSIVPIRMDVTDEESVKAGAKHIEGIDGKLDILCRNNRSLRDPDLGEKKLTATDPFEPESVQTWTDVFALDTIAPFFVVSNLFSSKERCPPMEAQQRQQRGGTDEHTRPLVAYNVTKAALDKLEVGENTARRVVHHPLNLTRTITSMLNRRCFPPRMHVESPPLLAFIDLQD</sequence>
<accession>A0A2H3DEN0</accession>
<keyword evidence="2" id="KW-1185">Reference proteome</keyword>
<name>A0A2H3DEN0_ARMGA</name>
<dbReference type="InParanoid" id="A0A2H3DEN0"/>